<dbReference type="PROSITE" id="PS00552">
    <property type="entry name" value="HTH_MERR_1"/>
    <property type="match status" value="1"/>
</dbReference>
<dbReference type="EMBL" id="BAAAPZ010000004">
    <property type="protein sequence ID" value="GAA2095125.1"/>
    <property type="molecule type" value="Genomic_DNA"/>
</dbReference>
<dbReference type="Gene3D" id="1.10.1660.10">
    <property type="match status" value="1"/>
</dbReference>
<dbReference type="SUPFAM" id="SSF46955">
    <property type="entry name" value="Putative DNA-binding domain"/>
    <property type="match status" value="1"/>
</dbReference>
<keyword evidence="1" id="KW-0238">DNA-binding</keyword>
<keyword evidence="2" id="KW-0175">Coiled coil</keyword>
<dbReference type="InterPro" id="IPR009061">
    <property type="entry name" value="DNA-bd_dom_put_sf"/>
</dbReference>
<evidence type="ECO:0000313" key="5">
    <source>
        <dbReference type="Proteomes" id="UP001500984"/>
    </source>
</evidence>
<dbReference type="PANTHER" id="PTHR30204:SF93">
    <property type="entry name" value="HTH MERR-TYPE DOMAIN-CONTAINING PROTEIN"/>
    <property type="match status" value="1"/>
</dbReference>
<dbReference type="PANTHER" id="PTHR30204">
    <property type="entry name" value="REDOX-CYCLING DRUG-SENSING TRANSCRIPTIONAL ACTIVATOR SOXR"/>
    <property type="match status" value="1"/>
</dbReference>
<dbReference type="Proteomes" id="UP001500984">
    <property type="component" value="Unassembled WGS sequence"/>
</dbReference>
<sequence>MHIGEMAERSGLSSRTLRHYESIGLIPPTGRTEGGYRLYSEDDLRRLMTIRRMKALSFSTAEMGELLTLLDVIEAEETGGSTEAVADTCSAQETTAEAGTETCARAASLTKEQARAQLLAMQAEAQARREKLARQVERADEFLGILRDRLA</sequence>
<feature type="domain" description="HTH merR-type" evidence="3">
    <location>
        <begin position="1"/>
        <end position="69"/>
    </location>
</feature>
<dbReference type="SMART" id="SM00422">
    <property type="entry name" value="HTH_MERR"/>
    <property type="match status" value="1"/>
</dbReference>
<comment type="caution">
    <text evidence="4">The sequence shown here is derived from an EMBL/GenBank/DDBJ whole genome shotgun (WGS) entry which is preliminary data.</text>
</comment>
<proteinExistence type="predicted"/>
<reference evidence="4 5" key="1">
    <citation type="journal article" date="2019" name="Int. J. Syst. Evol. Microbiol.">
        <title>The Global Catalogue of Microorganisms (GCM) 10K type strain sequencing project: providing services to taxonomists for standard genome sequencing and annotation.</title>
        <authorList>
            <consortium name="The Broad Institute Genomics Platform"/>
            <consortium name="The Broad Institute Genome Sequencing Center for Infectious Disease"/>
            <person name="Wu L."/>
            <person name="Ma J."/>
        </authorList>
    </citation>
    <scope>NUCLEOTIDE SEQUENCE [LARGE SCALE GENOMIC DNA]</scope>
    <source>
        <strain evidence="4 5">JCM 15900</strain>
    </source>
</reference>
<accession>A0ABN2WM04</accession>
<name>A0ABN2WM04_9MICO</name>
<gene>
    <name evidence="4" type="ORF">GCM10009823_14530</name>
</gene>
<evidence type="ECO:0000313" key="4">
    <source>
        <dbReference type="EMBL" id="GAA2095125.1"/>
    </source>
</evidence>
<dbReference type="InterPro" id="IPR000551">
    <property type="entry name" value="MerR-type_HTH_dom"/>
</dbReference>
<feature type="coiled-coil region" evidence="2">
    <location>
        <begin position="106"/>
        <end position="135"/>
    </location>
</feature>
<dbReference type="RefSeq" id="WP_291791458.1">
    <property type="nucleotide sequence ID" value="NZ_BAAAPZ010000004.1"/>
</dbReference>
<dbReference type="PRINTS" id="PR00040">
    <property type="entry name" value="HTHMERR"/>
</dbReference>
<protein>
    <recommendedName>
        <fullName evidence="3">HTH merR-type domain-containing protein</fullName>
    </recommendedName>
</protein>
<evidence type="ECO:0000256" key="1">
    <source>
        <dbReference type="ARBA" id="ARBA00023125"/>
    </source>
</evidence>
<dbReference type="PROSITE" id="PS50937">
    <property type="entry name" value="HTH_MERR_2"/>
    <property type="match status" value="1"/>
</dbReference>
<organism evidence="4 5">
    <name type="scientific">Brevibacterium salitolerans</name>
    <dbReference type="NCBI Taxonomy" id="1403566"/>
    <lineage>
        <taxon>Bacteria</taxon>
        <taxon>Bacillati</taxon>
        <taxon>Actinomycetota</taxon>
        <taxon>Actinomycetes</taxon>
        <taxon>Micrococcales</taxon>
        <taxon>Brevibacteriaceae</taxon>
        <taxon>Brevibacterium</taxon>
    </lineage>
</organism>
<dbReference type="Pfam" id="PF00376">
    <property type="entry name" value="MerR"/>
    <property type="match status" value="1"/>
</dbReference>
<keyword evidence="5" id="KW-1185">Reference proteome</keyword>
<evidence type="ECO:0000256" key="2">
    <source>
        <dbReference type="SAM" id="Coils"/>
    </source>
</evidence>
<dbReference type="InterPro" id="IPR047057">
    <property type="entry name" value="MerR_fam"/>
</dbReference>
<evidence type="ECO:0000259" key="3">
    <source>
        <dbReference type="PROSITE" id="PS50937"/>
    </source>
</evidence>